<dbReference type="AlphaFoldDB" id="A9L064"/>
<gene>
    <name evidence="3" type="ordered locus">Sbal195_0615</name>
</gene>
<dbReference type="InterPro" id="IPR013783">
    <property type="entry name" value="Ig-like_fold"/>
</dbReference>
<dbReference type="InterPro" id="IPR003344">
    <property type="entry name" value="Big_1_dom"/>
</dbReference>
<evidence type="ECO:0000313" key="4">
    <source>
        <dbReference type="Proteomes" id="UP000000770"/>
    </source>
</evidence>
<dbReference type="Gene3D" id="2.60.40.10">
    <property type="entry name" value="Immunoglobulins"/>
    <property type="match status" value="1"/>
</dbReference>
<dbReference type="PROSITE" id="PS51127">
    <property type="entry name" value="BIG1"/>
    <property type="match status" value="1"/>
</dbReference>
<dbReference type="EMBL" id="CP000891">
    <property type="protein sequence ID" value="ABX47793.1"/>
    <property type="molecule type" value="Genomic_DNA"/>
</dbReference>
<comment type="similarity">
    <text evidence="1">Belongs to the intimin/invasin family.</text>
</comment>
<feature type="domain" description="Big-1" evidence="2">
    <location>
        <begin position="740"/>
        <end position="844"/>
    </location>
</feature>
<reference evidence="3 4" key="1">
    <citation type="submission" date="2007-11" db="EMBL/GenBank/DDBJ databases">
        <title>Complete sequence of chromosome of Shewanella baltica OS195.</title>
        <authorList>
            <consortium name="US DOE Joint Genome Institute"/>
            <person name="Copeland A."/>
            <person name="Lucas S."/>
            <person name="Lapidus A."/>
            <person name="Barry K."/>
            <person name="Glavina del Rio T."/>
            <person name="Dalin E."/>
            <person name="Tice H."/>
            <person name="Pitluck S."/>
            <person name="Chain P."/>
            <person name="Malfatti S."/>
            <person name="Shin M."/>
            <person name="Vergez L."/>
            <person name="Schmutz J."/>
            <person name="Larimer F."/>
            <person name="Land M."/>
            <person name="Hauser L."/>
            <person name="Kyrpides N."/>
            <person name="Kim E."/>
            <person name="Brettar I."/>
            <person name="Rodrigues J."/>
            <person name="Konstantinidis K."/>
            <person name="Klappenbach J."/>
            <person name="Hofle M."/>
            <person name="Tiedje J."/>
            <person name="Richardson P."/>
        </authorList>
    </citation>
    <scope>NUCLEOTIDE SEQUENCE [LARGE SCALE GENOMIC DNA]</scope>
    <source>
        <strain evidence="3 4">OS195</strain>
    </source>
</reference>
<dbReference type="GeneID" id="11774564"/>
<dbReference type="InterPro" id="IPR008964">
    <property type="entry name" value="Invasin/intimin_cell_adhesion"/>
</dbReference>
<organism evidence="3 4">
    <name type="scientific">Shewanella baltica (strain OS195)</name>
    <dbReference type="NCBI Taxonomy" id="399599"/>
    <lineage>
        <taxon>Bacteria</taxon>
        <taxon>Pseudomonadati</taxon>
        <taxon>Pseudomonadota</taxon>
        <taxon>Gammaproteobacteria</taxon>
        <taxon>Alteromonadales</taxon>
        <taxon>Shewanellaceae</taxon>
        <taxon>Shewanella</taxon>
    </lineage>
</organism>
<proteinExistence type="inferred from homology"/>
<evidence type="ECO:0000259" key="2">
    <source>
        <dbReference type="PROSITE" id="PS51127"/>
    </source>
</evidence>
<dbReference type="HOGENOM" id="CLU_303627_0_0_6"/>
<protein>
    <submittedName>
        <fullName evidence="3">Ig domain protein group 1 domain protein</fullName>
    </submittedName>
</protein>
<dbReference type="SUPFAM" id="SSF49373">
    <property type="entry name" value="Invasin/intimin cell-adhesion fragments"/>
    <property type="match status" value="1"/>
</dbReference>
<dbReference type="RefSeq" id="WP_006083166.1">
    <property type="nucleotide sequence ID" value="NC_009997.1"/>
</dbReference>
<dbReference type="Proteomes" id="UP000000770">
    <property type="component" value="Chromosome"/>
</dbReference>
<dbReference type="SMART" id="SM00634">
    <property type="entry name" value="BID_1"/>
    <property type="match status" value="1"/>
</dbReference>
<evidence type="ECO:0000256" key="1">
    <source>
        <dbReference type="ARBA" id="ARBA00010116"/>
    </source>
</evidence>
<name>A9L064_SHEB9</name>
<accession>A9L064</accession>
<dbReference type="Pfam" id="PF02369">
    <property type="entry name" value="Big_1"/>
    <property type="match status" value="1"/>
</dbReference>
<dbReference type="KEGG" id="sbn:Sbal195_0615"/>
<evidence type="ECO:0000313" key="3">
    <source>
        <dbReference type="EMBL" id="ABX47793.1"/>
    </source>
</evidence>
<sequence length="968" mass="104227" precursor="true">MLSNNIHSLVAALAFLTISGCGQEKELVTASEVLDPPTIKFSAIDGLLHAEPGILREVDLRQYVVDGEGVEFTDVVSLNPHCAHPKLSDVGFDVYPEKGGLCDYRYTAALGGERLQATISIFGTQARTPILPSVSYSIPAEQQVSNISLPTLLGFDFPNGYTLDKVERLTSNGGMNGVVISHPNSNVINYTRNVNEFGWDRLRYTLVGGGNIKDVQEASVVEDVLMGEIYILSSRATDSGAPTIGNPNASYQPSVTIKAREAAIIDLAKAGMQINESNPDDYQLIEVQSFSASVSATAPSDVTNKRFNFQAAMPGEHVVSYIVSNHYGEYSMGLIRIEVSASQSGKVFSDIAVSDDTPPQLSGRYTLTAPPLYNNDITKVFNVKPIWDGSTGSTLAGFTSLDTAQAYCGTLGGSVPALTDRLSNVITDAIQPSKPAPWPGQVAGYGHIDTALWAGGLLVACAKYSSMKWNALATTLYVSDTFQDIGVLTKDTAAQNVTANLTVGGSIKTADIQFEMTSEQGSRQVFVKAKSSKQGTFAVQFSDSSNPAMFINSSEMTFNMSKCNSYAQSLSGNCIGVEVFDSTKPFFVNSGYGIPSKPHLVVMPPSSAALTALGYAQNNTSNNSGKTYAALAVKGAQFRADGQGVGGQAARWCNNLSQIAFMGRRDWVMPYVEEISGTSDSRYIRFVNFLNNVYNFNRVGTWLRLNGYTFNSIYIGSRFAVSTTNTPLLVFCIAPLDVERVNLNVSVDNVTSNGAEKNTVEATLYHSNNQPATGVDVSFKVNNGALFSNGTDSIIVRTGRDGKASVEVASTTEGVVTVTAIYRDSTNLNPDYTGITKVVNINFSTYLPDNIVYEGISLTPLVSYNQAVAAGLEIDSTLELGYTIAVVNHIDATKYCESINASLPTIEFLVAVYNEKVLKNDIPINWPLSHMWSGSAGNIQQYYQSFDFSNGLGDSYHMTETAAFSCVY</sequence>